<name>A0A6A5V2B1_9PLEO</name>
<evidence type="ECO:0000313" key="2">
    <source>
        <dbReference type="Proteomes" id="UP000800036"/>
    </source>
</evidence>
<accession>A0A6A5V2B1</accession>
<keyword evidence="2" id="KW-1185">Reference proteome</keyword>
<dbReference type="AlphaFoldDB" id="A0A6A5V2B1"/>
<organism evidence="1 2">
    <name type="scientific">Bimuria novae-zelandiae CBS 107.79</name>
    <dbReference type="NCBI Taxonomy" id="1447943"/>
    <lineage>
        <taxon>Eukaryota</taxon>
        <taxon>Fungi</taxon>
        <taxon>Dikarya</taxon>
        <taxon>Ascomycota</taxon>
        <taxon>Pezizomycotina</taxon>
        <taxon>Dothideomycetes</taxon>
        <taxon>Pleosporomycetidae</taxon>
        <taxon>Pleosporales</taxon>
        <taxon>Massarineae</taxon>
        <taxon>Didymosphaeriaceae</taxon>
        <taxon>Bimuria</taxon>
    </lineage>
</organism>
<sequence>MVLLWHGEDLQGADVFIDDFGRAAEVDVECPIAVRGNRDDVILVECLGCDGLDLWSHGEMGFENSGTRSIDWRVQYQVELEDGALQFCGEGCPSTGKPLTKVVLRAYEKWLMGGLDCGNAAGWDDSASNNFFKVSRRTLHRRYYSGLTQFIKNYTITRT</sequence>
<dbReference type="EMBL" id="ML976694">
    <property type="protein sequence ID" value="KAF1971245.1"/>
    <property type="molecule type" value="Genomic_DNA"/>
</dbReference>
<protein>
    <submittedName>
        <fullName evidence="1">Uncharacterized protein</fullName>
    </submittedName>
</protein>
<evidence type="ECO:0000313" key="1">
    <source>
        <dbReference type="EMBL" id="KAF1971245.1"/>
    </source>
</evidence>
<gene>
    <name evidence="1" type="ORF">BU23DRAFT_570028</name>
</gene>
<reference evidence="1" key="1">
    <citation type="journal article" date="2020" name="Stud. Mycol.">
        <title>101 Dothideomycetes genomes: a test case for predicting lifestyles and emergence of pathogens.</title>
        <authorList>
            <person name="Haridas S."/>
            <person name="Albert R."/>
            <person name="Binder M."/>
            <person name="Bloem J."/>
            <person name="Labutti K."/>
            <person name="Salamov A."/>
            <person name="Andreopoulos B."/>
            <person name="Baker S."/>
            <person name="Barry K."/>
            <person name="Bills G."/>
            <person name="Bluhm B."/>
            <person name="Cannon C."/>
            <person name="Castanera R."/>
            <person name="Culley D."/>
            <person name="Daum C."/>
            <person name="Ezra D."/>
            <person name="Gonzalez J."/>
            <person name="Henrissat B."/>
            <person name="Kuo A."/>
            <person name="Liang C."/>
            <person name="Lipzen A."/>
            <person name="Lutzoni F."/>
            <person name="Magnuson J."/>
            <person name="Mondo S."/>
            <person name="Nolan M."/>
            <person name="Ohm R."/>
            <person name="Pangilinan J."/>
            <person name="Park H.-J."/>
            <person name="Ramirez L."/>
            <person name="Alfaro M."/>
            <person name="Sun H."/>
            <person name="Tritt A."/>
            <person name="Yoshinaga Y."/>
            <person name="Zwiers L.-H."/>
            <person name="Turgeon B."/>
            <person name="Goodwin S."/>
            <person name="Spatafora J."/>
            <person name="Crous P."/>
            <person name="Grigoriev I."/>
        </authorList>
    </citation>
    <scope>NUCLEOTIDE SEQUENCE</scope>
    <source>
        <strain evidence="1">CBS 107.79</strain>
    </source>
</reference>
<dbReference type="Proteomes" id="UP000800036">
    <property type="component" value="Unassembled WGS sequence"/>
</dbReference>
<proteinExistence type="predicted"/>